<dbReference type="Proteomes" id="UP000321049">
    <property type="component" value="Unassembled WGS sequence"/>
</dbReference>
<reference evidence="7 8" key="1">
    <citation type="submission" date="2019-07" db="EMBL/GenBank/DDBJ databases">
        <title>Whole genome shotgun sequence of Cellulomonas terrae NBRC 100819.</title>
        <authorList>
            <person name="Hosoyama A."/>
            <person name="Uohara A."/>
            <person name="Ohji S."/>
            <person name="Ichikawa N."/>
        </authorList>
    </citation>
    <scope>NUCLEOTIDE SEQUENCE [LARGE SCALE GENOMIC DNA]</scope>
    <source>
        <strain evidence="7 8">NBRC 100819</strain>
    </source>
</reference>
<keyword evidence="4 5" id="KW-0732">Signal</keyword>
<gene>
    <name evidence="7" type="ORF">CTE05_14690</name>
</gene>
<comment type="caution">
    <text evidence="7">The sequence shown here is derived from an EMBL/GenBank/DDBJ whole genome shotgun (WGS) entry which is preliminary data.</text>
</comment>
<keyword evidence="8" id="KW-1185">Reference proteome</keyword>
<sequence length="346" mass="36117">MRIARRAAAVASATAVALTLTACAGTADDPADEPTPSASASEDIFPVSIDSTLGTAEIEAKPERVVTLGWGAADIALSLGTVPVGIEEDTWGGDADGYQPWFRDAVEDEGAELPETIAMYPELDVDAIVALEPDLVLAPQSGLEQDVFDQLSAFVPVVAYPGEPWQTSLEDQVTITAEALGVPEKAEPLLAERQAAIDDAAADNPELSGLTFAYVYGGDQPGALSVYLPGDPRVELLTGLGLELAPSVSTLSASPGTFVSTLGLENADQLDDAELLFTWFNDTDEQAATEAQPLWAQIPAFASGAYVPMIDKQLGMAVSVATPLSVPWAIDEYVPLITAGAEKVQG</sequence>
<feature type="chain" id="PRO_5021917455" evidence="5">
    <location>
        <begin position="25"/>
        <end position="346"/>
    </location>
</feature>
<dbReference type="Gene3D" id="3.40.50.1980">
    <property type="entry name" value="Nitrogenase molybdenum iron protein domain"/>
    <property type="match status" value="2"/>
</dbReference>
<dbReference type="Pfam" id="PF01497">
    <property type="entry name" value="Peripla_BP_2"/>
    <property type="match status" value="1"/>
</dbReference>
<dbReference type="InterPro" id="IPR051313">
    <property type="entry name" value="Bact_iron-sidero_bind"/>
</dbReference>
<dbReference type="AlphaFoldDB" id="A0A511JIS7"/>
<dbReference type="GO" id="GO:0030288">
    <property type="term" value="C:outer membrane-bounded periplasmic space"/>
    <property type="evidence" value="ECO:0007669"/>
    <property type="project" value="TreeGrafter"/>
</dbReference>
<dbReference type="PROSITE" id="PS50983">
    <property type="entry name" value="FE_B12_PBP"/>
    <property type="match status" value="1"/>
</dbReference>
<evidence type="ECO:0000313" key="8">
    <source>
        <dbReference type="Proteomes" id="UP000321049"/>
    </source>
</evidence>
<evidence type="ECO:0000313" key="7">
    <source>
        <dbReference type="EMBL" id="GEL97922.1"/>
    </source>
</evidence>
<accession>A0A511JIS7</accession>
<dbReference type="GO" id="GO:1901678">
    <property type="term" value="P:iron coordination entity transport"/>
    <property type="evidence" value="ECO:0007669"/>
    <property type="project" value="UniProtKB-ARBA"/>
</dbReference>
<feature type="domain" description="Fe/B12 periplasmic-binding" evidence="6">
    <location>
        <begin position="64"/>
        <end position="341"/>
    </location>
</feature>
<evidence type="ECO:0000256" key="2">
    <source>
        <dbReference type="ARBA" id="ARBA00008814"/>
    </source>
</evidence>
<evidence type="ECO:0000256" key="4">
    <source>
        <dbReference type="ARBA" id="ARBA00022729"/>
    </source>
</evidence>
<comment type="similarity">
    <text evidence="2">Belongs to the bacterial solute-binding protein 8 family.</text>
</comment>
<dbReference type="InterPro" id="IPR002491">
    <property type="entry name" value="ABC_transptr_periplasmic_BD"/>
</dbReference>
<dbReference type="SUPFAM" id="SSF53807">
    <property type="entry name" value="Helical backbone' metal receptor"/>
    <property type="match status" value="1"/>
</dbReference>
<proteinExistence type="inferred from homology"/>
<evidence type="ECO:0000259" key="6">
    <source>
        <dbReference type="PROSITE" id="PS50983"/>
    </source>
</evidence>
<keyword evidence="3" id="KW-0813">Transport</keyword>
<organism evidence="7 8">
    <name type="scientific">Cellulomonas terrae</name>
    <dbReference type="NCBI Taxonomy" id="311234"/>
    <lineage>
        <taxon>Bacteria</taxon>
        <taxon>Bacillati</taxon>
        <taxon>Actinomycetota</taxon>
        <taxon>Actinomycetes</taxon>
        <taxon>Micrococcales</taxon>
        <taxon>Cellulomonadaceae</taxon>
        <taxon>Cellulomonas</taxon>
    </lineage>
</organism>
<dbReference type="PROSITE" id="PS51257">
    <property type="entry name" value="PROKAR_LIPOPROTEIN"/>
    <property type="match status" value="1"/>
</dbReference>
<name>A0A511JIS7_9CELL</name>
<dbReference type="RefSeq" id="WP_146845464.1">
    <property type="nucleotide sequence ID" value="NZ_BJWH01000005.1"/>
</dbReference>
<evidence type="ECO:0000256" key="3">
    <source>
        <dbReference type="ARBA" id="ARBA00022448"/>
    </source>
</evidence>
<dbReference type="OrthoDB" id="1846031at2"/>
<protein>
    <submittedName>
        <fullName evidence="7">Iron-siderophore ABC transporter substrate-binding protein</fullName>
    </submittedName>
</protein>
<dbReference type="PANTHER" id="PTHR30532:SF28">
    <property type="entry name" value="PETROBACTIN-BINDING PROTEIN YCLQ"/>
    <property type="match status" value="1"/>
</dbReference>
<comment type="subcellular location">
    <subcellularLocation>
        <location evidence="1">Cell envelope</location>
    </subcellularLocation>
</comment>
<evidence type="ECO:0000256" key="5">
    <source>
        <dbReference type="SAM" id="SignalP"/>
    </source>
</evidence>
<dbReference type="PANTHER" id="PTHR30532">
    <property type="entry name" value="IRON III DICITRATE-BINDING PERIPLASMIC PROTEIN"/>
    <property type="match status" value="1"/>
</dbReference>
<evidence type="ECO:0000256" key="1">
    <source>
        <dbReference type="ARBA" id="ARBA00004196"/>
    </source>
</evidence>
<dbReference type="EMBL" id="BJWH01000005">
    <property type="protein sequence ID" value="GEL97922.1"/>
    <property type="molecule type" value="Genomic_DNA"/>
</dbReference>
<feature type="signal peptide" evidence="5">
    <location>
        <begin position="1"/>
        <end position="24"/>
    </location>
</feature>